<dbReference type="Proteomes" id="UP000198811">
    <property type="component" value="Unassembled WGS sequence"/>
</dbReference>
<protein>
    <submittedName>
        <fullName evidence="1">Uncharacterized protein</fullName>
    </submittedName>
</protein>
<sequence length="221" mass="25984">MYELINQNEADRIKEILESTWLYKNIELKVGDFLLSVSGVSESNDTEHHYPYEMSEFYLLNKDNGFDVLEYNQKKYNAFVNVGEWGTNPRLKNSHITLGSSKFHDFCFQIELSQAVKDEKNIYILKNVTNLAGPGAICRLYRGLKSNRSEKLRRRDLFIEEFGQEVLHYENKDWVVISKINIDDLYNQDKADEIFYRLIHNMFFAMLLVESIGQSNTKEII</sequence>
<comment type="caution">
    <text evidence="1">The sequence shown here is derived from an EMBL/GenBank/DDBJ whole genome shotgun (WGS) entry which is preliminary data.</text>
</comment>
<accession>A0ABY0QPR9</accession>
<evidence type="ECO:0000313" key="1">
    <source>
        <dbReference type="EMBL" id="SDL45330.1"/>
    </source>
</evidence>
<keyword evidence="2" id="KW-1185">Reference proteome</keyword>
<dbReference type="RefSeq" id="WP_089868169.1">
    <property type="nucleotide sequence ID" value="NZ_FNGL01000039.1"/>
</dbReference>
<dbReference type="EMBL" id="FNGL01000039">
    <property type="protein sequence ID" value="SDL45330.1"/>
    <property type="molecule type" value="Genomic_DNA"/>
</dbReference>
<reference evidence="1 2" key="1">
    <citation type="submission" date="2016-10" db="EMBL/GenBank/DDBJ databases">
        <authorList>
            <person name="Varghese N."/>
            <person name="Submissions S."/>
        </authorList>
    </citation>
    <scope>NUCLEOTIDE SEQUENCE [LARGE SCALE GENOMIC DNA]</scope>
    <source>
        <strain evidence="1 2">NLAE-zl-C224</strain>
    </source>
</reference>
<gene>
    <name evidence="1" type="ORF">SAMN05216497_1399</name>
</gene>
<evidence type="ECO:0000313" key="2">
    <source>
        <dbReference type="Proteomes" id="UP000198811"/>
    </source>
</evidence>
<proteinExistence type="predicted"/>
<organism evidence="1 2">
    <name type="scientific">Clostridium cochlearium</name>
    <dbReference type="NCBI Taxonomy" id="1494"/>
    <lineage>
        <taxon>Bacteria</taxon>
        <taxon>Bacillati</taxon>
        <taxon>Bacillota</taxon>
        <taxon>Clostridia</taxon>
        <taxon>Eubacteriales</taxon>
        <taxon>Clostridiaceae</taxon>
        <taxon>Clostridium</taxon>
    </lineage>
</organism>
<name>A0ABY0QPR9_CLOCO</name>